<dbReference type="GO" id="GO:0042910">
    <property type="term" value="F:xenobiotic transmembrane transporter activity"/>
    <property type="evidence" value="ECO:0007669"/>
    <property type="project" value="TreeGrafter"/>
</dbReference>
<proteinExistence type="predicted"/>
<reference evidence="2 3" key="1">
    <citation type="submission" date="2016-10" db="EMBL/GenBank/DDBJ databases">
        <authorList>
            <person name="de Groot N.N."/>
        </authorList>
    </citation>
    <scope>NUCLEOTIDE SEQUENCE [LARGE SCALE GENOMIC DNA]</scope>
    <source>
        <strain evidence="2">MBHS1</strain>
    </source>
</reference>
<accession>A0A1H6FF62</accession>
<dbReference type="SUPFAM" id="SSF82866">
    <property type="entry name" value="Multidrug efflux transporter AcrB transmembrane domain"/>
    <property type="match status" value="2"/>
</dbReference>
<feature type="transmembrane region" description="Helical" evidence="1">
    <location>
        <begin position="379"/>
        <end position="403"/>
    </location>
</feature>
<feature type="transmembrane region" description="Helical" evidence="1">
    <location>
        <begin position="962"/>
        <end position="982"/>
    </location>
</feature>
<feature type="transmembrane region" description="Helical" evidence="1">
    <location>
        <begin position="327"/>
        <end position="347"/>
    </location>
</feature>
<dbReference type="Gene3D" id="3.30.70.1430">
    <property type="entry name" value="Multidrug efflux transporter AcrB pore domain"/>
    <property type="match status" value="2"/>
</dbReference>
<keyword evidence="3" id="KW-1185">Reference proteome</keyword>
<gene>
    <name evidence="2" type="primary">arpB</name>
    <name evidence="2" type="ORF">MBHS_04602</name>
</gene>
<dbReference type="PANTHER" id="PTHR32063:SF33">
    <property type="entry name" value="RND SUPERFAMILY EFFLUX PUMP PERMEASE COMPONENT"/>
    <property type="match status" value="1"/>
</dbReference>
<sequence>MIRYFTAHPTAANLLMLVFIILGLLGLPKLQRDTFPVIPATMVEVRVVYPGATPVDVENGVCRLLEEALEALTDLIEMRCDARENIAIVTAEMREDANLSEFYNDVKSAVEAISSFPSELETPSIVILERTAVVARIAITGNMSAADLKIYADGVKERIKRDPRIAQVNLKGFSAQEIAVQVSKEKLHRYGLSLADISNAIRAQSLNLPSGTLETKGANLIVRYTDERRAAQEFADLIILADKTGGEVRLGDIAQIKQQFERAEEKIIFNQQRAAVLEIIKTESQDALRIMDAVQQNLQRERSRAPHGVRLDISQDVTSNIRERLRLIVSNGGMGLVLVMLTMWAFFSLRYAFWVAMGLPIAFLGAVYVMSFLGYSINMITMIALLVAIGILMDDAIVIAENIAAQIRKGKAALEATIDGVKQVLPGVFSSFLTTIMILTPLAFMTGKMGAVLKYMPIILVITLAVSLIEAFLILPAHLYHSLSHMENNRRSGFHCWFDKQFDSVRDSLFMPLVKLATHHAPITLGVLLFILIASLAALPGGMLKFNAFPDLESDVIEARILLPQSAPLQHTEQAVAQVLSGLKQLDEEFSPRQQQQRSLVRNVTVHYNKNIDAYESGTHIATVSADLLRAEQRVGSVVEMLKRWRTLTGDIPDALSLKFTDKERGIAGKAIDLQLQGKNLQRVKQASLELQAWFSSFQGVLEVSDDLRPGKPEIRVKLKEGASTLGISANTIAAELRAALNGSTGLEIQIGQESIKVAVRLAAADRDEFNDIQFLYVRSKHGDLIPLSSVAELEQTRDYSRIHRVNGQRTITMRGTIDPHVANARELMSKTKKQFLPDLKARYPDVKIFFRGQGSETQKTGGSLIINLLVGLFGVFVILSLQFRSYIQPIAVMLAIPMGFVGVIWGHLVLGINLSMPSLVGFATLAGIVVNDNILLVAFIKERLAAGMSILQAAQLAAQDRFRAIILTSLTTIAGLLPMLLETSTQAMLLIPIVTSLAFGLFAVTLFSILLIPAFFVMLYPKPENTSH</sequence>
<evidence type="ECO:0000313" key="3">
    <source>
        <dbReference type="Proteomes" id="UP000236724"/>
    </source>
</evidence>
<dbReference type="AlphaFoldDB" id="A0A1H6FF62"/>
<evidence type="ECO:0000256" key="1">
    <source>
        <dbReference type="SAM" id="Phobius"/>
    </source>
</evidence>
<dbReference type="Gene3D" id="3.30.70.1320">
    <property type="entry name" value="Multidrug efflux transporter AcrB pore domain like"/>
    <property type="match status" value="1"/>
</dbReference>
<feature type="transmembrane region" description="Helical" evidence="1">
    <location>
        <begin position="424"/>
        <end position="444"/>
    </location>
</feature>
<organism evidence="2 3">
    <name type="scientific">Candidatus Venteria ishoeyi</name>
    <dbReference type="NCBI Taxonomy" id="1899563"/>
    <lineage>
        <taxon>Bacteria</taxon>
        <taxon>Pseudomonadati</taxon>
        <taxon>Pseudomonadota</taxon>
        <taxon>Gammaproteobacteria</taxon>
        <taxon>Thiotrichales</taxon>
        <taxon>Thiotrichaceae</taxon>
        <taxon>Venteria</taxon>
    </lineage>
</organism>
<feature type="transmembrane region" description="Helical" evidence="1">
    <location>
        <begin position="523"/>
        <end position="544"/>
    </location>
</feature>
<dbReference type="SUPFAM" id="SSF82714">
    <property type="entry name" value="Multidrug efflux transporter AcrB TolC docking domain, DN and DC subdomains"/>
    <property type="match status" value="2"/>
</dbReference>
<keyword evidence="1" id="KW-0472">Membrane</keyword>
<name>A0A1H6FF62_9GAMM</name>
<evidence type="ECO:0000313" key="2">
    <source>
        <dbReference type="EMBL" id="SEH08710.1"/>
    </source>
</evidence>
<dbReference type="InterPro" id="IPR001036">
    <property type="entry name" value="Acrflvin-R"/>
</dbReference>
<feature type="transmembrane region" description="Helical" evidence="1">
    <location>
        <begin position="988"/>
        <end position="1021"/>
    </location>
</feature>
<dbReference type="OrthoDB" id="5287122at2"/>
<dbReference type="EMBL" id="FMSV02000556">
    <property type="protein sequence ID" value="SEH08710.1"/>
    <property type="molecule type" value="Genomic_DNA"/>
</dbReference>
<dbReference type="PRINTS" id="PR00702">
    <property type="entry name" value="ACRIFLAVINRP"/>
</dbReference>
<protein>
    <submittedName>
        <fullName evidence="2">Antibiotic efflux pump membrane transporter ArpB</fullName>
    </submittedName>
</protein>
<dbReference type="Gene3D" id="3.30.2090.10">
    <property type="entry name" value="Multidrug efflux transporter AcrB TolC docking domain, DN and DC subdomains"/>
    <property type="match status" value="2"/>
</dbReference>
<keyword evidence="1" id="KW-1133">Transmembrane helix</keyword>
<feature type="transmembrane region" description="Helical" evidence="1">
    <location>
        <begin position="891"/>
        <end position="913"/>
    </location>
</feature>
<dbReference type="Proteomes" id="UP000236724">
    <property type="component" value="Unassembled WGS sequence"/>
</dbReference>
<dbReference type="RefSeq" id="WP_103922228.1">
    <property type="nucleotide sequence ID" value="NZ_FMSV02000556.1"/>
</dbReference>
<feature type="transmembrane region" description="Helical" evidence="1">
    <location>
        <begin position="919"/>
        <end position="941"/>
    </location>
</feature>
<dbReference type="InterPro" id="IPR027463">
    <property type="entry name" value="AcrB_DN_DC_subdom"/>
</dbReference>
<dbReference type="SUPFAM" id="SSF82693">
    <property type="entry name" value="Multidrug efflux transporter AcrB pore domain, PN1, PN2, PC1 and PC2 subdomains"/>
    <property type="match status" value="2"/>
</dbReference>
<dbReference type="Gene3D" id="1.20.1640.10">
    <property type="entry name" value="Multidrug efflux transporter AcrB transmembrane domain"/>
    <property type="match status" value="2"/>
</dbReference>
<feature type="transmembrane region" description="Helical" evidence="1">
    <location>
        <begin position="456"/>
        <end position="480"/>
    </location>
</feature>
<feature type="transmembrane region" description="Helical" evidence="1">
    <location>
        <begin position="865"/>
        <end position="884"/>
    </location>
</feature>
<feature type="transmembrane region" description="Helical" evidence="1">
    <location>
        <begin position="354"/>
        <end position="373"/>
    </location>
</feature>
<dbReference type="Gene3D" id="3.30.70.1440">
    <property type="entry name" value="Multidrug efflux transporter AcrB pore domain"/>
    <property type="match status" value="1"/>
</dbReference>
<dbReference type="Pfam" id="PF00873">
    <property type="entry name" value="ACR_tran"/>
    <property type="match status" value="1"/>
</dbReference>
<dbReference type="PANTHER" id="PTHR32063">
    <property type="match status" value="1"/>
</dbReference>
<keyword evidence="1" id="KW-0812">Transmembrane</keyword>
<dbReference type="GO" id="GO:0005886">
    <property type="term" value="C:plasma membrane"/>
    <property type="evidence" value="ECO:0007669"/>
    <property type="project" value="TreeGrafter"/>
</dbReference>